<dbReference type="GO" id="GO:0005634">
    <property type="term" value="C:nucleus"/>
    <property type="evidence" value="ECO:0007669"/>
    <property type="project" value="UniProtKB-SubCell"/>
</dbReference>
<keyword evidence="4" id="KW-0863">Zinc-finger</keyword>
<keyword evidence="7" id="KW-0805">Transcription regulation</keyword>
<evidence type="ECO:0000259" key="12">
    <source>
        <dbReference type="PROSITE" id="PS50105"/>
    </source>
</evidence>
<evidence type="ECO:0000256" key="6">
    <source>
        <dbReference type="ARBA" id="ARBA00022853"/>
    </source>
</evidence>
<dbReference type="InterPro" id="IPR004092">
    <property type="entry name" value="Mbt"/>
</dbReference>
<sequence>MDLDSLKDPQNSNCNSSTLNNNSNTSGIENTKLNEPTLIEVEQNKTEHFKIGDNNGVELSKEQVPVKQMITTTSVVNVPKLIKINLNPHYISSSLDISTNTSGKKVTKLNESISTQLQEINKTENFKIKDIHDVEISKQPKPVNQIIATTSVKNENNIHPNKISSSLNNSSSTTGKEVAQSNESISTVIQEQKKIDHFKVNDVETSLSNRKIPVKHVLPAIAFVNSSNIHFHNTHRDLNSLLDNNNKKHSIEVSKINKSTSIKVLEQKKTVNLKILDNINVEKSKQQIPIKNLIKAPLFLNTLNKNKNNVCLRPNTYPLNIEKIAVPQTVISNVKILPSVMTGQIKKPSTFSIIPSTTRINPTNTIIKRLQPKLNPVNLTNNKCISTLKPGFKIISQNDLKSKIVLNPQKNCKYVLTNIENGKVTNLPTCISKSPMLKPFNSIIPVTVAEKFNAIEEKPKIKDIKSKFVVNFKEFQNQRYRALQIVEKKIFKKYKHLFVSNTNFQLIQQSSTNSFIKKQKTKCKPHTDPSSSKEIKTDANITDSKHNQQEKEVSSLNKNKNLTDFRDISELKKHIPHTITSKDVTNNHTNVVILNNNINKTEINTNIKKEFCPTPGFIQLSSKPESLIKTYGQPLAITKYGNFTGKEQKTVRLVPLSSINQPKTKPNATVMIHGKPVPVHIMKKNNNFNSTITKIPTDQLLKMIPNKVYPAKNTKLNKFSNKPNVCYKKISLEPLIKDLLPKVTITQKILPKSSPSKMITTKHQQEIASGQFVTCEYEYCNIVASKLEMIDFKYCSKGCKRLATKLKLATEKTVVIEQPQENTDFSKKPPIDRKMLLAKLRSRINKRKQNLSSFQKEDVSGLCQAAYVPIESTIPITVNHSFQKSVNKRKYSKSIRATTTVVENGKLEKEKILSYLQHTNYIPAPKRLFDNPFPLDTNPFKVGQRLEGIDPEHEALFCVMSVVEVCGYRIKLHFDGYPDIYNFWVNANCPDLFFPRWCEQNSRILQPPKNYNRPFKWTDYLHIPGVTAAPKWNFPTALNTNRITTHSFYVGAKLEALDKLTRTTSKQLICVATIADFLGNRIRIHFDGWTDDFDYWTDITSTNIHPVGWCDKNGRSLCPPRGYDDCKGKQPFSWTKYLKETNSQPVPEDAFFRRPLREFTNSMAIEVVDIANPSLIRIAKVVDVKGDELKILYDGFDTIYAYWIEDDSPNIHPLGWCLKTNHPIELFKANAILWTCRVPGCNGKGNANSSKNTHVFSKDCPYEFESWKKLISGLTIKPDRINPEDLLSSVPSLKPVSTIITEEDNIKEKLKSNKIKRYRFRKSKKSKKSKRSKKRINNKLKKNLKKKIPNGRSKTVYKRAVEAMDELEIIKGVNDYTSYGYGSFKRPRLNVWTRHSVLRDIPIFNTTDVRKWPIKEVATFVETVVSNNYTDDNPSDRIKISKTFLNQEIDGDVFLMLTQKDLTDILNIPLGPALKLHNAIVVLRQRTSAFDVANGLL</sequence>
<feature type="region of interest" description="Disordered" evidence="11">
    <location>
        <begin position="1"/>
        <end position="35"/>
    </location>
</feature>
<dbReference type="SUPFAM" id="SSF103637">
    <property type="entry name" value="CCHHC domain"/>
    <property type="match status" value="1"/>
</dbReference>
<keyword evidence="5" id="KW-0862">Zinc</keyword>
<dbReference type="Pfam" id="PF02820">
    <property type="entry name" value="MBT"/>
    <property type="match status" value="3"/>
</dbReference>
<name>A0A2S2NZ86_SCHGA</name>
<dbReference type="PANTHER" id="PTHR12247">
    <property type="entry name" value="POLYCOMB GROUP PROTEIN"/>
    <property type="match status" value="1"/>
</dbReference>
<dbReference type="PANTHER" id="PTHR12247:SF131">
    <property type="entry name" value="LD05287P"/>
    <property type="match status" value="1"/>
</dbReference>
<evidence type="ECO:0000256" key="1">
    <source>
        <dbReference type="ARBA" id="ARBA00004123"/>
    </source>
</evidence>
<evidence type="ECO:0000256" key="9">
    <source>
        <dbReference type="ARBA" id="ARBA00023242"/>
    </source>
</evidence>
<evidence type="ECO:0000256" key="7">
    <source>
        <dbReference type="ARBA" id="ARBA00023015"/>
    </source>
</evidence>
<organism evidence="13">
    <name type="scientific">Schizaphis graminum</name>
    <name type="common">Green bug aphid</name>
    <dbReference type="NCBI Taxonomy" id="13262"/>
    <lineage>
        <taxon>Eukaryota</taxon>
        <taxon>Metazoa</taxon>
        <taxon>Ecdysozoa</taxon>
        <taxon>Arthropoda</taxon>
        <taxon>Hexapoda</taxon>
        <taxon>Insecta</taxon>
        <taxon>Pterygota</taxon>
        <taxon>Neoptera</taxon>
        <taxon>Paraneoptera</taxon>
        <taxon>Hemiptera</taxon>
        <taxon>Sternorrhyncha</taxon>
        <taxon>Aphidomorpha</taxon>
        <taxon>Aphidoidea</taxon>
        <taxon>Aphididae</taxon>
        <taxon>Aphidini</taxon>
        <taxon>Schizaphis</taxon>
    </lineage>
</organism>
<dbReference type="GO" id="GO:0042393">
    <property type="term" value="F:histone binding"/>
    <property type="evidence" value="ECO:0007669"/>
    <property type="project" value="TreeGrafter"/>
</dbReference>
<feature type="repeat" description="MBT" evidence="10">
    <location>
        <begin position="1015"/>
        <end position="1120"/>
    </location>
</feature>
<feature type="domain" description="SAM" evidence="12">
    <location>
        <begin position="1412"/>
        <end position="1486"/>
    </location>
</feature>
<dbReference type="InterPro" id="IPR001660">
    <property type="entry name" value="SAM"/>
</dbReference>
<evidence type="ECO:0000256" key="3">
    <source>
        <dbReference type="ARBA" id="ARBA00022737"/>
    </source>
</evidence>
<keyword evidence="9" id="KW-0539">Nucleus</keyword>
<dbReference type="GO" id="GO:0008270">
    <property type="term" value="F:zinc ion binding"/>
    <property type="evidence" value="ECO:0007669"/>
    <property type="project" value="UniProtKB-KW"/>
</dbReference>
<dbReference type="SMART" id="SM00561">
    <property type="entry name" value="MBT"/>
    <property type="match status" value="3"/>
</dbReference>
<evidence type="ECO:0000256" key="8">
    <source>
        <dbReference type="ARBA" id="ARBA00023163"/>
    </source>
</evidence>
<evidence type="ECO:0000256" key="5">
    <source>
        <dbReference type="ARBA" id="ARBA00022833"/>
    </source>
</evidence>
<dbReference type="InterPro" id="IPR050548">
    <property type="entry name" value="PcG_chromatin_remod_factors"/>
</dbReference>
<dbReference type="EMBL" id="GGMR01009815">
    <property type="protein sequence ID" value="MBY22434.1"/>
    <property type="molecule type" value="Transcribed_RNA"/>
</dbReference>
<feature type="region of interest" description="Disordered" evidence="11">
    <location>
        <begin position="157"/>
        <end position="184"/>
    </location>
</feature>
<dbReference type="InterPro" id="IPR002515">
    <property type="entry name" value="Znf_C2H2C"/>
</dbReference>
<keyword evidence="8" id="KW-0804">Transcription</keyword>
<dbReference type="Gene3D" id="1.10.150.50">
    <property type="entry name" value="Transcription Factor, Ets-1"/>
    <property type="match status" value="1"/>
</dbReference>
<dbReference type="PROSITE" id="PS51802">
    <property type="entry name" value="ZF_CCHHC"/>
    <property type="match status" value="1"/>
</dbReference>
<feature type="region of interest" description="Disordered" evidence="11">
    <location>
        <begin position="519"/>
        <end position="558"/>
    </location>
</feature>
<feature type="compositionally biased region" description="Low complexity" evidence="11">
    <location>
        <begin position="11"/>
        <end position="26"/>
    </location>
</feature>
<keyword evidence="2" id="KW-0479">Metal-binding</keyword>
<dbReference type="SUPFAM" id="SSF63748">
    <property type="entry name" value="Tudor/PWWP/MBT"/>
    <property type="match status" value="3"/>
</dbReference>
<dbReference type="GO" id="GO:0006325">
    <property type="term" value="P:chromatin organization"/>
    <property type="evidence" value="ECO:0007669"/>
    <property type="project" value="UniProtKB-KW"/>
</dbReference>
<accession>A0A2S2NZ86</accession>
<dbReference type="PROSITE" id="PS51079">
    <property type="entry name" value="MBT"/>
    <property type="match status" value="3"/>
</dbReference>
<dbReference type="SUPFAM" id="SSF47769">
    <property type="entry name" value="SAM/Pointed domain"/>
    <property type="match status" value="1"/>
</dbReference>
<gene>
    <name evidence="13" type="primary">L3MBTL3_1</name>
    <name evidence="13" type="ORF">g.151481</name>
</gene>
<dbReference type="PROSITE" id="PS50105">
    <property type="entry name" value="SAM_DOMAIN"/>
    <property type="match status" value="1"/>
</dbReference>
<dbReference type="GO" id="GO:0003682">
    <property type="term" value="F:chromatin binding"/>
    <property type="evidence" value="ECO:0007669"/>
    <property type="project" value="TreeGrafter"/>
</dbReference>
<dbReference type="CDD" id="cd20102">
    <property type="entry name" value="MBT_L3MBTL1-like_rpt2"/>
    <property type="match status" value="1"/>
</dbReference>
<feature type="repeat" description="MBT" evidence="10">
    <location>
        <begin position="1132"/>
        <end position="1227"/>
    </location>
</feature>
<feature type="compositionally biased region" description="Polar residues" evidence="11">
    <location>
        <begin position="173"/>
        <end position="184"/>
    </location>
</feature>
<evidence type="ECO:0000313" key="13">
    <source>
        <dbReference type="EMBL" id="MBY22434.1"/>
    </source>
</evidence>
<proteinExistence type="predicted"/>
<evidence type="ECO:0000256" key="10">
    <source>
        <dbReference type="PROSITE-ProRule" id="PRU00459"/>
    </source>
</evidence>
<feature type="repeat" description="MBT" evidence="10">
    <location>
        <begin position="910"/>
        <end position="1008"/>
    </location>
</feature>
<dbReference type="Gene3D" id="2.30.30.140">
    <property type="match status" value="3"/>
</dbReference>
<comment type="subcellular location">
    <subcellularLocation>
        <location evidence="1">Nucleus</location>
    </subcellularLocation>
</comment>
<reference evidence="13" key="1">
    <citation type="submission" date="2018-04" db="EMBL/GenBank/DDBJ databases">
        <title>Transcriptome of Schizaphis graminum biotype I.</title>
        <authorList>
            <person name="Scully E.D."/>
            <person name="Geib S.M."/>
            <person name="Palmer N.A."/>
            <person name="Koch K."/>
            <person name="Bradshaw J."/>
            <person name="Heng-Moss T."/>
            <person name="Sarath G."/>
        </authorList>
    </citation>
    <scope>NUCLEOTIDE SEQUENCE</scope>
</reference>
<protein>
    <submittedName>
        <fullName evidence="13">Lethal(3)malignant brain tumor-like protein 3</fullName>
    </submittedName>
</protein>
<dbReference type="GO" id="GO:0045892">
    <property type="term" value="P:negative regulation of DNA-templated transcription"/>
    <property type="evidence" value="ECO:0007669"/>
    <property type="project" value="TreeGrafter"/>
</dbReference>
<keyword evidence="3" id="KW-0677">Repeat</keyword>
<evidence type="ECO:0000256" key="11">
    <source>
        <dbReference type="SAM" id="MobiDB-lite"/>
    </source>
</evidence>
<evidence type="ECO:0000256" key="2">
    <source>
        <dbReference type="ARBA" id="ARBA00022723"/>
    </source>
</evidence>
<dbReference type="InterPro" id="IPR013761">
    <property type="entry name" value="SAM/pointed_sf"/>
</dbReference>
<feature type="compositionally biased region" description="Basic and acidic residues" evidence="11">
    <location>
        <begin position="525"/>
        <end position="553"/>
    </location>
</feature>
<keyword evidence="6" id="KW-0156">Chromatin regulator</keyword>
<evidence type="ECO:0000256" key="4">
    <source>
        <dbReference type="ARBA" id="ARBA00022771"/>
    </source>
</evidence>
<dbReference type="InterPro" id="IPR036060">
    <property type="entry name" value="Znf_C2H2C_sf"/>
</dbReference>